<gene>
    <name evidence="2" type="ORF">PCL1606_06060</name>
</gene>
<accession>A0A0D5XSI2</accession>
<evidence type="ECO:0000313" key="2">
    <source>
        <dbReference type="EMBL" id="AKA22061.1"/>
    </source>
</evidence>
<reference evidence="2 3" key="1">
    <citation type="journal article" date="2015" name="Mol. Plant Microbe Interact.">
        <title>Comparative Genomic Analysis of Pseudomonas chlororaphis PCL1606 Reveals New Insight into Antifungal Compounds Involved in Biocontrol.</title>
        <authorList>
            <person name="Calderon C.E."/>
            <person name="Ramos C."/>
            <person name="de Vicente A."/>
            <person name="Cazorla F.M."/>
        </authorList>
    </citation>
    <scope>NUCLEOTIDE SEQUENCE [LARGE SCALE GENOMIC DNA]</scope>
    <source>
        <strain evidence="2 3">PCL1606</strain>
    </source>
</reference>
<evidence type="ECO:0000256" key="1">
    <source>
        <dbReference type="SAM" id="Coils"/>
    </source>
</evidence>
<dbReference type="PATRIC" id="fig|587753.10.peg.606"/>
<dbReference type="AlphaFoldDB" id="A0A0D5XSI2"/>
<dbReference type="RefSeq" id="WP_045881032.1">
    <property type="nucleotide sequence ID" value="NZ_CP011110.1"/>
</dbReference>
<evidence type="ECO:0008006" key="4">
    <source>
        <dbReference type="Google" id="ProtNLM"/>
    </source>
</evidence>
<dbReference type="EMBL" id="CP011110">
    <property type="protein sequence ID" value="AKA22061.1"/>
    <property type="molecule type" value="Genomic_DNA"/>
</dbReference>
<name>A0A0D5XSI2_9PSED</name>
<dbReference type="KEGG" id="pcz:PCL1606_06060"/>
<protein>
    <recommendedName>
        <fullName evidence="4">Lysis protein</fullName>
    </recommendedName>
</protein>
<dbReference type="OrthoDB" id="6466046at2"/>
<dbReference type="GO" id="GO:0044659">
    <property type="term" value="P:viral release from host cell by cytolysis"/>
    <property type="evidence" value="ECO:0007669"/>
    <property type="project" value="InterPro"/>
</dbReference>
<evidence type="ECO:0000313" key="3">
    <source>
        <dbReference type="Proteomes" id="UP000032748"/>
    </source>
</evidence>
<keyword evidence="1" id="KW-0175">Coiled coil</keyword>
<feature type="coiled-coil region" evidence="1">
    <location>
        <begin position="23"/>
        <end position="57"/>
    </location>
</feature>
<organism evidence="2 3">
    <name type="scientific">Pseudomonas chlororaphis</name>
    <dbReference type="NCBI Taxonomy" id="587753"/>
    <lineage>
        <taxon>Bacteria</taxon>
        <taxon>Pseudomonadati</taxon>
        <taxon>Pseudomonadota</taxon>
        <taxon>Gammaproteobacteria</taxon>
        <taxon>Pseudomonadales</taxon>
        <taxon>Pseudomonadaceae</taxon>
        <taxon>Pseudomonas</taxon>
    </lineage>
</organism>
<proteinExistence type="predicted"/>
<dbReference type="Pfam" id="PF03245">
    <property type="entry name" value="Phage_lysis"/>
    <property type="match status" value="1"/>
</dbReference>
<sequence length="169" mass="19149">MTFSPWRLALFALVAGLLLWVSFDWLTDQVDEARRERNDARRERDQAQYERDGLREAARLSGELLAERDAIDRQRTQELTHERNQNQLLQRAVDAGRQRLFVNATCPAGTTADSGASGVADAGPAELAADARPDYFTLRDQLALGRQMILGLQAHVRVLQDYARRACRR</sequence>
<dbReference type="InterPro" id="IPR004929">
    <property type="entry name" value="I-spanin"/>
</dbReference>
<dbReference type="Proteomes" id="UP000032748">
    <property type="component" value="Chromosome"/>
</dbReference>